<organism evidence="16 17">
    <name type="scientific">Methylocaldum marinum</name>
    <dbReference type="NCBI Taxonomy" id="1432792"/>
    <lineage>
        <taxon>Bacteria</taxon>
        <taxon>Pseudomonadati</taxon>
        <taxon>Pseudomonadota</taxon>
        <taxon>Gammaproteobacteria</taxon>
        <taxon>Methylococcales</taxon>
        <taxon>Methylococcaceae</taxon>
        <taxon>Methylocaldum</taxon>
    </lineage>
</organism>
<dbReference type="PANTHER" id="PTHR30313">
    <property type="entry name" value="DNA PRIMASE"/>
    <property type="match status" value="1"/>
</dbReference>
<evidence type="ECO:0000313" key="16">
    <source>
        <dbReference type="EMBL" id="BBA36628.1"/>
    </source>
</evidence>
<keyword evidence="11 12" id="KW-0804">Transcription</keyword>
<dbReference type="RefSeq" id="WP_119631770.1">
    <property type="nucleotide sequence ID" value="NZ_AP017928.1"/>
</dbReference>
<dbReference type="GO" id="GO:0003677">
    <property type="term" value="F:DNA binding"/>
    <property type="evidence" value="ECO:0007669"/>
    <property type="project" value="UniProtKB-KW"/>
</dbReference>
<evidence type="ECO:0000256" key="3">
    <source>
        <dbReference type="ARBA" id="ARBA00022679"/>
    </source>
</evidence>
<dbReference type="Pfam" id="PF10410">
    <property type="entry name" value="DnaB_bind"/>
    <property type="match status" value="1"/>
</dbReference>
<dbReference type="GO" id="GO:0008270">
    <property type="term" value="F:zinc ion binding"/>
    <property type="evidence" value="ECO:0007669"/>
    <property type="project" value="UniProtKB-UniRule"/>
</dbReference>
<comment type="function">
    <text evidence="12 13">RNA polymerase that catalyzes the synthesis of short RNA molecules used as primers for DNA polymerase during DNA replication.</text>
</comment>
<dbReference type="CDD" id="cd03364">
    <property type="entry name" value="TOPRIM_DnaG_primases"/>
    <property type="match status" value="1"/>
</dbReference>
<name>A0A250KY78_9GAMM</name>
<feature type="domain" description="Toprim" evidence="15">
    <location>
        <begin position="254"/>
        <end position="336"/>
    </location>
</feature>
<dbReference type="SMART" id="SM00766">
    <property type="entry name" value="DnaG_DnaB_bind"/>
    <property type="match status" value="1"/>
</dbReference>
<dbReference type="InterPro" id="IPR002694">
    <property type="entry name" value="Znf_CHC2"/>
</dbReference>
<keyword evidence="7 12" id="KW-0863">Zinc-finger</keyword>
<evidence type="ECO:0000256" key="6">
    <source>
        <dbReference type="ARBA" id="ARBA00022723"/>
    </source>
</evidence>
<dbReference type="Gene3D" id="3.90.980.10">
    <property type="entry name" value="DNA primase, catalytic core, N-terminal domain"/>
    <property type="match status" value="1"/>
</dbReference>
<dbReference type="InterPro" id="IPR036977">
    <property type="entry name" value="DNA_primase_Znf_CHC2"/>
</dbReference>
<dbReference type="GO" id="GO:1990077">
    <property type="term" value="C:primosome complex"/>
    <property type="evidence" value="ECO:0007669"/>
    <property type="project" value="UniProtKB-KW"/>
</dbReference>
<dbReference type="HAMAP" id="MF_00974">
    <property type="entry name" value="DNA_primase_DnaG"/>
    <property type="match status" value="1"/>
</dbReference>
<keyword evidence="5 12" id="KW-0235">DNA replication</keyword>
<keyword evidence="3 12" id="KW-0808">Transferase</keyword>
<dbReference type="Pfam" id="PF13662">
    <property type="entry name" value="Toprim_4"/>
    <property type="match status" value="1"/>
</dbReference>
<dbReference type="InterPro" id="IPR034151">
    <property type="entry name" value="TOPRIM_DnaG_bac"/>
</dbReference>
<keyword evidence="9" id="KW-0460">Magnesium</keyword>
<keyword evidence="2 12" id="KW-0639">Primosome</keyword>
<comment type="cofactor">
    <cofactor evidence="12 13 14">
        <name>Zn(2+)</name>
        <dbReference type="ChEBI" id="CHEBI:29105"/>
    </cofactor>
    <text evidence="12 13 14">Binds 1 zinc ion per monomer.</text>
</comment>
<dbReference type="FunFam" id="3.90.580.10:FF:000001">
    <property type="entry name" value="DNA primase"/>
    <property type="match status" value="1"/>
</dbReference>
<evidence type="ECO:0000256" key="7">
    <source>
        <dbReference type="ARBA" id="ARBA00022771"/>
    </source>
</evidence>
<keyword evidence="6 12" id="KW-0479">Metal-binding</keyword>
<dbReference type="GO" id="GO:0006269">
    <property type="term" value="P:DNA replication, synthesis of primer"/>
    <property type="evidence" value="ECO:0007669"/>
    <property type="project" value="UniProtKB-UniRule"/>
</dbReference>
<dbReference type="NCBIfam" id="TIGR01391">
    <property type="entry name" value="dnaG"/>
    <property type="match status" value="1"/>
</dbReference>
<dbReference type="OrthoDB" id="9803773at2"/>
<dbReference type="FunFam" id="3.40.1360.10:FF:000002">
    <property type="entry name" value="DNA primase"/>
    <property type="match status" value="1"/>
</dbReference>
<dbReference type="SUPFAM" id="SSF117023">
    <property type="entry name" value="DNA primase DnaG, C-terminal domain"/>
    <property type="match status" value="1"/>
</dbReference>
<dbReference type="SUPFAM" id="SSF57783">
    <property type="entry name" value="Zinc beta-ribbon"/>
    <property type="match status" value="1"/>
</dbReference>
<keyword evidence="8 12" id="KW-0862">Zinc</keyword>
<comment type="catalytic activity">
    <reaction evidence="12">
        <text>ssDNA + n NTP = ssDNA/pppN(pN)n-1 hybrid + (n-1) diphosphate.</text>
        <dbReference type="EC" id="2.7.7.101"/>
    </reaction>
</comment>
<dbReference type="PANTHER" id="PTHR30313:SF2">
    <property type="entry name" value="DNA PRIMASE"/>
    <property type="match status" value="1"/>
</dbReference>
<dbReference type="SUPFAM" id="SSF56731">
    <property type="entry name" value="DNA primase core"/>
    <property type="match status" value="1"/>
</dbReference>
<dbReference type="Gene3D" id="3.40.1360.10">
    <property type="match status" value="1"/>
</dbReference>
<protein>
    <recommendedName>
        <fullName evidence="12 13">DNA primase</fullName>
        <ecNumber evidence="12">2.7.7.101</ecNumber>
    </recommendedName>
</protein>
<proteinExistence type="inferred from homology"/>
<dbReference type="Pfam" id="PF08275">
    <property type="entry name" value="DNAG_N"/>
    <property type="match status" value="1"/>
</dbReference>
<evidence type="ECO:0000256" key="4">
    <source>
        <dbReference type="ARBA" id="ARBA00022695"/>
    </source>
</evidence>
<dbReference type="InterPro" id="IPR006295">
    <property type="entry name" value="DNA_primase_DnaG"/>
</dbReference>
<evidence type="ECO:0000256" key="5">
    <source>
        <dbReference type="ARBA" id="ARBA00022705"/>
    </source>
</evidence>
<dbReference type="GO" id="GO:0000428">
    <property type="term" value="C:DNA-directed RNA polymerase complex"/>
    <property type="evidence" value="ECO:0007669"/>
    <property type="project" value="UniProtKB-KW"/>
</dbReference>
<dbReference type="Proteomes" id="UP000266313">
    <property type="component" value="Chromosome"/>
</dbReference>
<dbReference type="PIRSF" id="PIRSF002811">
    <property type="entry name" value="DnaG"/>
    <property type="match status" value="1"/>
</dbReference>
<evidence type="ECO:0000256" key="12">
    <source>
        <dbReference type="HAMAP-Rule" id="MF_00974"/>
    </source>
</evidence>
<keyword evidence="10 12" id="KW-0238">DNA-binding</keyword>
<dbReference type="InterPro" id="IPR019475">
    <property type="entry name" value="DNA_primase_DnaB-bd"/>
</dbReference>
<keyword evidence="1 12" id="KW-0240">DNA-directed RNA polymerase</keyword>
<comment type="subunit">
    <text evidence="12">Monomer. Interacts with DnaB.</text>
</comment>
<evidence type="ECO:0000256" key="8">
    <source>
        <dbReference type="ARBA" id="ARBA00022833"/>
    </source>
</evidence>
<evidence type="ECO:0000313" key="17">
    <source>
        <dbReference type="Proteomes" id="UP000266313"/>
    </source>
</evidence>
<dbReference type="Gene3D" id="1.20.50.20">
    <property type="entry name" value="DnaG, RNA polymerase domain, helical bundle"/>
    <property type="match status" value="1"/>
</dbReference>
<dbReference type="Pfam" id="PF01807">
    <property type="entry name" value="Zn_ribbon_DnaG"/>
    <property type="match status" value="1"/>
</dbReference>
<reference evidence="16 17" key="1">
    <citation type="submission" date="2016-12" db="EMBL/GenBank/DDBJ databases">
        <title>Genome sequencing of Methylocaldum marinum.</title>
        <authorList>
            <person name="Takeuchi M."/>
            <person name="Kamagata Y."/>
            <person name="Hiraoka S."/>
            <person name="Oshima K."/>
            <person name="Hattori M."/>
            <person name="Iwasaki W."/>
        </authorList>
    </citation>
    <scope>NUCLEOTIDE SEQUENCE [LARGE SCALE GENOMIC DNA]</scope>
    <source>
        <strain evidence="16 17">S8</strain>
    </source>
</reference>
<dbReference type="InterPro" id="IPR030846">
    <property type="entry name" value="DnaG_bac"/>
</dbReference>
<evidence type="ECO:0000256" key="14">
    <source>
        <dbReference type="PIRSR" id="PIRSR002811-1"/>
    </source>
</evidence>
<dbReference type="FunFam" id="3.90.980.10:FF:000001">
    <property type="entry name" value="DNA primase"/>
    <property type="match status" value="1"/>
</dbReference>
<evidence type="ECO:0000256" key="11">
    <source>
        <dbReference type="ARBA" id="ARBA00023163"/>
    </source>
</evidence>
<dbReference type="EC" id="2.7.7.101" evidence="12"/>
<accession>A0A250KY78</accession>
<dbReference type="InterPro" id="IPR016136">
    <property type="entry name" value="DNA_helicase_N/primase_C"/>
</dbReference>
<dbReference type="PROSITE" id="PS50880">
    <property type="entry name" value="TOPRIM"/>
    <property type="match status" value="1"/>
</dbReference>
<dbReference type="SMART" id="SM00493">
    <property type="entry name" value="TOPRIM"/>
    <property type="match status" value="1"/>
</dbReference>
<dbReference type="Gene3D" id="3.90.580.10">
    <property type="entry name" value="Zinc finger, CHC2-type domain"/>
    <property type="match status" value="1"/>
</dbReference>
<comment type="domain">
    <text evidence="12">Contains an N-terminal zinc-binding domain, a central core domain that contains the primase activity, and a C-terminal DnaB-binding domain.</text>
</comment>
<sequence>MAGKIPRQFIQELIARIDLVELIDARVPLKQVGNNFTARCPFHSEKTPSFTVSRVKQFYHCFGCGAHGNAIDFLMGYDHLSFVEAVESLAASAGLKIPEDAQSTAVDPDSNLAKAIYALQEAVSRFYANQFRIHPEASRAVAYLRGRGVTGEVAQQFRLGYAPPGWQNLTSEFSPELLEAAGLMIVKGEKAYDRFRDRIIFPIRDRRGRVVGFGGRVMGAETPKYLNSPETLVFKKHKEVYGIYELLKQSPRPERILVVEGYMDVIALAQNGIFNAVATLGTATSADHVELLFRYTDEVVFCFDGDSAGQKAAWKALHASLSHLRDGRQIRFFILPDGHDPDSLVRAEGAVSFVNRLDTALPFSDYFFRCLTHRLDLGALEGRASLVNNAKPLINKLPAGVFREMIETRLVELAGYGAVEPSGKAAKIVGAPQLGGAPRNSRMQPSASRMVLALLVQNPELATMVGGGLRERLCLANKNGYLIEKVLRLLDENPGLTIGGILEHFRGAPEEKFISNLMQWDTLLPQDGIRAEFSDALMRFERQLKRERLEALIKKSKETQLSSEEREEMRVLMSV</sequence>
<feature type="zinc finger region" description="CHC2-type" evidence="12 14">
    <location>
        <begin position="40"/>
        <end position="64"/>
    </location>
</feature>
<keyword evidence="17" id="KW-1185">Reference proteome</keyword>
<evidence type="ECO:0000256" key="2">
    <source>
        <dbReference type="ARBA" id="ARBA00022515"/>
    </source>
</evidence>
<keyword evidence="4 12" id="KW-0548">Nucleotidyltransferase</keyword>
<dbReference type="InterPro" id="IPR037068">
    <property type="entry name" value="DNA_primase_core_N_sf"/>
</dbReference>
<dbReference type="SMART" id="SM00400">
    <property type="entry name" value="ZnF_CHCC"/>
    <property type="match status" value="1"/>
</dbReference>
<dbReference type="EMBL" id="AP017928">
    <property type="protein sequence ID" value="BBA36628.1"/>
    <property type="molecule type" value="Genomic_DNA"/>
</dbReference>
<dbReference type="GO" id="GO:0003899">
    <property type="term" value="F:DNA-directed RNA polymerase activity"/>
    <property type="evidence" value="ECO:0007669"/>
    <property type="project" value="UniProtKB-UniRule"/>
</dbReference>
<comment type="similarity">
    <text evidence="12 13">Belongs to the DnaG primase family.</text>
</comment>
<dbReference type="GO" id="GO:0005737">
    <property type="term" value="C:cytoplasm"/>
    <property type="evidence" value="ECO:0007669"/>
    <property type="project" value="TreeGrafter"/>
</dbReference>
<evidence type="ECO:0000259" key="15">
    <source>
        <dbReference type="PROSITE" id="PS50880"/>
    </source>
</evidence>
<dbReference type="Pfam" id="PF08278">
    <property type="entry name" value="DnaG_DnaB_bind"/>
    <property type="match status" value="1"/>
</dbReference>
<evidence type="ECO:0000256" key="13">
    <source>
        <dbReference type="PIRNR" id="PIRNR002811"/>
    </source>
</evidence>
<dbReference type="InterPro" id="IPR050219">
    <property type="entry name" value="DnaG_primase"/>
</dbReference>
<evidence type="ECO:0000256" key="10">
    <source>
        <dbReference type="ARBA" id="ARBA00023125"/>
    </source>
</evidence>
<dbReference type="KEGG" id="mmai:sS8_4698"/>
<gene>
    <name evidence="12" type="primary">dnaG</name>
    <name evidence="16" type="ORF">sS8_4698</name>
</gene>
<evidence type="ECO:0000256" key="9">
    <source>
        <dbReference type="ARBA" id="ARBA00022842"/>
    </source>
</evidence>
<evidence type="ECO:0000256" key="1">
    <source>
        <dbReference type="ARBA" id="ARBA00022478"/>
    </source>
</evidence>
<dbReference type="AlphaFoldDB" id="A0A250KY78"/>
<dbReference type="InterPro" id="IPR013173">
    <property type="entry name" value="DNA_primase_DnaG_DnaB-bd_dom"/>
</dbReference>
<dbReference type="Gene3D" id="1.10.860.10">
    <property type="entry name" value="DNAb Helicase, Chain A"/>
    <property type="match status" value="1"/>
</dbReference>
<dbReference type="InterPro" id="IPR013264">
    <property type="entry name" value="DNAG_N"/>
</dbReference>
<dbReference type="InterPro" id="IPR006171">
    <property type="entry name" value="TOPRIM_dom"/>
</dbReference>